<comment type="similarity">
    <text evidence="1">Belongs to the CdaR family.</text>
</comment>
<dbReference type="InterPro" id="IPR041522">
    <property type="entry name" value="CdaR_GGDEF"/>
</dbReference>
<sequence length="422" mass="46474">MTQQFKQVAIVIAERLAQLLAANVSVLNEQGTVVAMSNPHAESALHAKHEAIDAPVLSIPIHFDGQMGEVLIVRSAQSEAISLRPAQVLVELLLSQATATRPDQHELKNKFIHDLLRGSNASEVNLLREGQILGMDLTRPRAVLLIDAADYILSTIALRELEPSAQILRRAQLVISSVVSFFHLPNDTICAYIGDGEIAVLKASSTQDLAAWTNGEDEPRHVDASWANLIALKRAGAALLDRLRGDTRTTINIGIGRYHPTLKGLASSYQDARAALSLGKRFSGQNQVHCLDGLGIAAFVGLSHERTKIDLARYLLSPLDQESELLETLDVFFFENCCLSTTASRLSIHRNTLSYRLEKITLLTGLDPRRFDAAMQIRLALFLRSLHGDGNKLCKCTVDEHWDQPHIGQISDESCHAAIHYR</sequence>
<feature type="domain" description="CdaR GGDEF-like" evidence="3">
    <location>
        <begin position="121"/>
        <end position="277"/>
    </location>
</feature>
<protein>
    <submittedName>
        <fullName evidence="4">Helix-turn-helix domain-containing protein</fullName>
    </submittedName>
</protein>
<comment type="caution">
    <text evidence="4">The sequence shown here is derived from an EMBL/GenBank/DDBJ whole genome shotgun (WGS) entry which is preliminary data.</text>
</comment>
<evidence type="ECO:0000259" key="3">
    <source>
        <dbReference type="Pfam" id="PF17853"/>
    </source>
</evidence>
<organism evidence="4 5">
    <name type="scientific">Stenomitos frigidus AS-A4</name>
    <dbReference type="NCBI Taxonomy" id="2933935"/>
    <lineage>
        <taxon>Bacteria</taxon>
        <taxon>Bacillati</taxon>
        <taxon>Cyanobacteriota</taxon>
        <taxon>Cyanophyceae</taxon>
        <taxon>Leptolyngbyales</taxon>
        <taxon>Leptolyngbyaceae</taxon>
        <taxon>Stenomitos</taxon>
    </lineage>
</organism>
<evidence type="ECO:0000256" key="1">
    <source>
        <dbReference type="ARBA" id="ARBA00006754"/>
    </source>
</evidence>
<dbReference type="Pfam" id="PF13556">
    <property type="entry name" value="HTH_30"/>
    <property type="match status" value="1"/>
</dbReference>
<dbReference type="EMBL" id="JAMPLM010000002">
    <property type="protein sequence ID" value="MEP1057537.1"/>
    <property type="molecule type" value="Genomic_DNA"/>
</dbReference>
<dbReference type="Pfam" id="PF17853">
    <property type="entry name" value="GGDEF_2"/>
    <property type="match status" value="1"/>
</dbReference>
<dbReference type="InterPro" id="IPR025736">
    <property type="entry name" value="PucR_C-HTH_dom"/>
</dbReference>
<dbReference type="PANTHER" id="PTHR33744:SF15">
    <property type="entry name" value="CARBOHYDRATE DIACID REGULATOR"/>
    <property type="match status" value="1"/>
</dbReference>
<evidence type="ECO:0000259" key="2">
    <source>
        <dbReference type="Pfam" id="PF13556"/>
    </source>
</evidence>
<dbReference type="InterPro" id="IPR042070">
    <property type="entry name" value="PucR_C-HTH_sf"/>
</dbReference>
<dbReference type="PANTHER" id="PTHR33744">
    <property type="entry name" value="CARBOHYDRATE DIACID REGULATOR"/>
    <property type="match status" value="1"/>
</dbReference>
<reference evidence="4 5" key="1">
    <citation type="submission" date="2022-04" db="EMBL/GenBank/DDBJ databases">
        <title>Positive selection, recombination, and allopatry shape intraspecific diversity of widespread and dominant cyanobacteria.</title>
        <authorList>
            <person name="Wei J."/>
            <person name="Shu W."/>
            <person name="Hu C."/>
        </authorList>
    </citation>
    <scope>NUCLEOTIDE SEQUENCE [LARGE SCALE GENOMIC DNA]</scope>
    <source>
        <strain evidence="4 5">AS-A4</strain>
    </source>
</reference>
<name>A0ABV0KE78_9CYAN</name>
<gene>
    <name evidence="4" type="ORF">NDI38_03745</name>
</gene>
<proteinExistence type="inferred from homology"/>
<evidence type="ECO:0000313" key="4">
    <source>
        <dbReference type="EMBL" id="MEP1057537.1"/>
    </source>
</evidence>
<dbReference type="RefSeq" id="WP_190450483.1">
    <property type="nucleotide sequence ID" value="NZ_JAMPLM010000002.1"/>
</dbReference>
<keyword evidence="5" id="KW-1185">Reference proteome</keyword>
<accession>A0ABV0KE78</accession>
<dbReference type="Proteomes" id="UP001476950">
    <property type="component" value="Unassembled WGS sequence"/>
</dbReference>
<dbReference type="Gene3D" id="1.10.10.2840">
    <property type="entry name" value="PucR C-terminal helix-turn-helix domain"/>
    <property type="match status" value="1"/>
</dbReference>
<evidence type="ECO:0000313" key="5">
    <source>
        <dbReference type="Proteomes" id="UP001476950"/>
    </source>
</evidence>
<dbReference type="InterPro" id="IPR051448">
    <property type="entry name" value="CdaR-like_regulators"/>
</dbReference>
<feature type="domain" description="PucR C-terminal helix-turn-helix" evidence="2">
    <location>
        <begin position="325"/>
        <end position="381"/>
    </location>
</feature>